<dbReference type="AlphaFoldDB" id="A0A5J5IWH2"/>
<dbReference type="Proteomes" id="UP000325827">
    <property type="component" value="Unassembled WGS sequence"/>
</dbReference>
<sequence>MSDPRMDADGTRDLTNRGGRDGAASHAIAWITAGIFMLAGIWFAVVLPLGGNVFGALVPGLVALVSGLGIIVVLARRRSSA</sequence>
<proteinExistence type="predicted"/>
<feature type="transmembrane region" description="Helical" evidence="2">
    <location>
        <begin position="53"/>
        <end position="75"/>
    </location>
</feature>
<evidence type="ECO:0000256" key="2">
    <source>
        <dbReference type="SAM" id="Phobius"/>
    </source>
</evidence>
<dbReference type="RefSeq" id="WP_150450513.1">
    <property type="nucleotide sequence ID" value="NZ_VYSA01000006.1"/>
</dbReference>
<evidence type="ECO:0000313" key="3">
    <source>
        <dbReference type="EMBL" id="KAA9105054.1"/>
    </source>
</evidence>
<keyword evidence="2" id="KW-0812">Transmembrane</keyword>
<evidence type="ECO:0000256" key="1">
    <source>
        <dbReference type="SAM" id="MobiDB-lite"/>
    </source>
</evidence>
<evidence type="ECO:0000313" key="4">
    <source>
        <dbReference type="Proteomes" id="UP000325827"/>
    </source>
</evidence>
<feature type="transmembrane region" description="Helical" evidence="2">
    <location>
        <begin position="27"/>
        <end position="47"/>
    </location>
</feature>
<keyword evidence="4" id="KW-1185">Reference proteome</keyword>
<comment type="caution">
    <text evidence="3">The sequence shown here is derived from an EMBL/GenBank/DDBJ whole genome shotgun (WGS) entry which is preliminary data.</text>
</comment>
<keyword evidence="2" id="KW-0472">Membrane</keyword>
<name>A0A5J5IWH2_9MICO</name>
<keyword evidence="2" id="KW-1133">Transmembrane helix</keyword>
<feature type="region of interest" description="Disordered" evidence="1">
    <location>
        <begin position="1"/>
        <end position="22"/>
    </location>
</feature>
<gene>
    <name evidence="3" type="ORF">F6B43_18585</name>
</gene>
<organism evidence="3 4">
    <name type="scientific">Microbacterium rhizomatis</name>
    <dbReference type="NCBI Taxonomy" id="1631477"/>
    <lineage>
        <taxon>Bacteria</taxon>
        <taxon>Bacillati</taxon>
        <taxon>Actinomycetota</taxon>
        <taxon>Actinomycetes</taxon>
        <taxon>Micrococcales</taxon>
        <taxon>Microbacteriaceae</taxon>
        <taxon>Microbacterium</taxon>
    </lineage>
</organism>
<feature type="compositionally biased region" description="Basic and acidic residues" evidence="1">
    <location>
        <begin position="1"/>
        <end position="20"/>
    </location>
</feature>
<accession>A0A5J5IWH2</accession>
<reference evidence="4" key="1">
    <citation type="submission" date="2019-09" db="EMBL/GenBank/DDBJ databases">
        <title>Mumia zhuanghuii sp. nov. isolated from the intestinal contents of plateau pika (Ochotona curzoniae) in the Qinghai-Tibet plateau of China.</title>
        <authorList>
            <person name="Tian Z."/>
        </authorList>
    </citation>
    <scope>NUCLEOTIDE SEQUENCE [LARGE SCALE GENOMIC DNA]</scope>
    <source>
        <strain evidence="4">JCM 30598</strain>
    </source>
</reference>
<dbReference type="EMBL" id="VYSA01000006">
    <property type="protein sequence ID" value="KAA9105054.1"/>
    <property type="molecule type" value="Genomic_DNA"/>
</dbReference>
<protein>
    <submittedName>
        <fullName evidence="3">Uncharacterized protein</fullName>
    </submittedName>
</protein>